<dbReference type="PANTHER" id="PTHR10924:SF6">
    <property type="entry name" value="SOLUTE CARRIER FAMILY 49 MEMBER A3"/>
    <property type="match status" value="1"/>
</dbReference>
<evidence type="ECO:0000256" key="1">
    <source>
        <dbReference type="ARBA" id="ARBA00004141"/>
    </source>
</evidence>
<accession>A0A395NGB3</accession>
<dbReference type="PANTHER" id="PTHR10924">
    <property type="entry name" value="MAJOR FACILITATOR SUPERFAMILY PROTEIN-RELATED"/>
    <property type="match status" value="1"/>
</dbReference>
<organism evidence="7 8">
    <name type="scientific">Trichoderma arundinaceum</name>
    <dbReference type="NCBI Taxonomy" id="490622"/>
    <lineage>
        <taxon>Eukaryota</taxon>
        <taxon>Fungi</taxon>
        <taxon>Dikarya</taxon>
        <taxon>Ascomycota</taxon>
        <taxon>Pezizomycotina</taxon>
        <taxon>Sordariomycetes</taxon>
        <taxon>Hypocreomycetidae</taxon>
        <taxon>Hypocreales</taxon>
        <taxon>Hypocreaceae</taxon>
        <taxon>Trichoderma</taxon>
    </lineage>
</organism>
<comment type="subcellular location">
    <subcellularLocation>
        <location evidence="1">Membrane</location>
        <topology evidence="1">Multi-pass membrane protein</topology>
    </subcellularLocation>
</comment>
<dbReference type="InterPro" id="IPR049680">
    <property type="entry name" value="FLVCR1-2_SLC49-like"/>
</dbReference>
<dbReference type="GO" id="GO:0016020">
    <property type="term" value="C:membrane"/>
    <property type="evidence" value="ECO:0007669"/>
    <property type="project" value="UniProtKB-SubCell"/>
</dbReference>
<evidence type="ECO:0000256" key="4">
    <source>
        <dbReference type="ARBA" id="ARBA00023136"/>
    </source>
</evidence>
<proteinExistence type="predicted"/>
<comment type="caution">
    <text evidence="7">The sequence shown here is derived from an EMBL/GenBank/DDBJ whole genome shotgun (WGS) entry which is preliminary data.</text>
</comment>
<feature type="transmembrane region" description="Helical" evidence="6">
    <location>
        <begin position="245"/>
        <end position="265"/>
    </location>
</feature>
<reference evidence="7 8" key="1">
    <citation type="journal article" date="2018" name="PLoS Pathog.">
        <title>Evolution of structural diversity of trichothecenes, a family of toxins produced by plant pathogenic and entomopathogenic fungi.</title>
        <authorList>
            <person name="Proctor R.H."/>
            <person name="McCormick S.P."/>
            <person name="Kim H.S."/>
            <person name="Cardoza R.E."/>
            <person name="Stanley A.M."/>
            <person name="Lindo L."/>
            <person name="Kelly A."/>
            <person name="Brown D.W."/>
            <person name="Lee T."/>
            <person name="Vaughan M.M."/>
            <person name="Alexander N.J."/>
            <person name="Busman M."/>
            <person name="Gutierrez S."/>
        </authorList>
    </citation>
    <scope>NUCLEOTIDE SEQUENCE [LARGE SCALE GENOMIC DNA]</scope>
    <source>
        <strain evidence="7 8">IBT 40837</strain>
    </source>
</reference>
<dbReference type="EMBL" id="PXOA01000467">
    <property type="protein sequence ID" value="RFU75125.1"/>
    <property type="molecule type" value="Genomic_DNA"/>
</dbReference>
<keyword evidence="3 6" id="KW-1133">Transmembrane helix</keyword>
<sequence>MKILGRNLRFAFFLASVLLILGNWARYVGSIPLTHQSGGIIAVCVGQGLLGAAQSLVISSPTRFAEVWFSPSTRVIATSIITLSNPLGAAIGQVVIPFWVETVDDISSMVLYVSILVRSASKRSTYCSLLVLIKCIKSTAVAIPGLLIPNSPPTPPSSATSTASISVRASLWILMTSLECYFIIIPFSVLVALFLSMSSLVSQIMSPYGLSDTDSGIGGGLLILSGLVASAIVSPIMDRTKKYLITIKVGVLLIALCYVAFIWVAPLGDVSGLYALLCVLGAASLSIVPIVLELLGEISYPVGPEVTSTICWAGGQLLGGCLILVGDAMKAGNNASPPRNMQTYLILQAALAAGVAPLPLSLGLFGRQQKMAFKRSEMENKGMGSSIQETTEEEGIELESQRCQ</sequence>
<dbReference type="OrthoDB" id="422206at2759"/>
<feature type="transmembrane region" description="Helical" evidence="6">
    <location>
        <begin position="271"/>
        <end position="294"/>
    </location>
</feature>
<evidence type="ECO:0000256" key="3">
    <source>
        <dbReference type="ARBA" id="ARBA00022989"/>
    </source>
</evidence>
<keyword evidence="4 6" id="KW-0472">Membrane</keyword>
<feature type="transmembrane region" description="Helical" evidence="6">
    <location>
        <begin position="40"/>
        <end position="58"/>
    </location>
</feature>
<protein>
    <submittedName>
        <fullName evidence="7">Major facilitator superfamily transporter</fullName>
    </submittedName>
</protein>
<dbReference type="AlphaFoldDB" id="A0A395NGB3"/>
<evidence type="ECO:0000313" key="7">
    <source>
        <dbReference type="EMBL" id="RFU75125.1"/>
    </source>
</evidence>
<evidence type="ECO:0000256" key="6">
    <source>
        <dbReference type="SAM" id="Phobius"/>
    </source>
</evidence>
<dbReference type="SUPFAM" id="SSF103473">
    <property type="entry name" value="MFS general substrate transporter"/>
    <property type="match status" value="1"/>
</dbReference>
<evidence type="ECO:0000256" key="2">
    <source>
        <dbReference type="ARBA" id="ARBA00022692"/>
    </source>
</evidence>
<feature type="transmembrane region" description="Helical" evidence="6">
    <location>
        <begin position="215"/>
        <end position="233"/>
    </location>
</feature>
<feature type="transmembrane region" description="Helical" evidence="6">
    <location>
        <begin position="306"/>
        <end position="325"/>
    </location>
</feature>
<evidence type="ECO:0000313" key="8">
    <source>
        <dbReference type="Proteomes" id="UP000266272"/>
    </source>
</evidence>
<gene>
    <name evidence="7" type="ORF">TARUN_7127</name>
</gene>
<keyword evidence="2 6" id="KW-0812">Transmembrane</keyword>
<dbReference type="Pfam" id="PF07690">
    <property type="entry name" value="MFS_1"/>
    <property type="match status" value="1"/>
</dbReference>
<name>A0A395NGB3_TRIAR</name>
<dbReference type="GO" id="GO:0022857">
    <property type="term" value="F:transmembrane transporter activity"/>
    <property type="evidence" value="ECO:0007669"/>
    <property type="project" value="InterPro"/>
</dbReference>
<feature type="transmembrane region" description="Helical" evidence="6">
    <location>
        <begin position="171"/>
        <end position="195"/>
    </location>
</feature>
<dbReference type="InterPro" id="IPR011701">
    <property type="entry name" value="MFS"/>
</dbReference>
<dbReference type="Gene3D" id="1.20.1250.20">
    <property type="entry name" value="MFS general substrate transporter like domains"/>
    <property type="match status" value="1"/>
</dbReference>
<feature type="region of interest" description="Disordered" evidence="5">
    <location>
        <begin position="377"/>
        <end position="404"/>
    </location>
</feature>
<feature type="transmembrane region" description="Helical" evidence="6">
    <location>
        <begin position="345"/>
        <end position="365"/>
    </location>
</feature>
<dbReference type="Proteomes" id="UP000266272">
    <property type="component" value="Unassembled WGS sequence"/>
</dbReference>
<evidence type="ECO:0000256" key="5">
    <source>
        <dbReference type="SAM" id="MobiDB-lite"/>
    </source>
</evidence>
<keyword evidence="8" id="KW-1185">Reference proteome</keyword>
<dbReference type="InterPro" id="IPR036259">
    <property type="entry name" value="MFS_trans_sf"/>
</dbReference>